<dbReference type="Gene3D" id="1.10.3300.10">
    <property type="entry name" value="Jann2411-like domain"/>
    <property type="match status" value="1"/>
</dbReference>
<organism evidence="2 3">
    <name type="scientific">Kineococcus radiotolerans (strain ATCC BAA-149 / DSM 14245 / SRS30216)</name>
    <dbReference type="NCBI Taxonomy" id="266940"/>
    <lineage>
        <taxon>Bacteria</taxon>
        <taxon>Bacillati</taxon>
        <taxon>Actinomycetota</taxon>
        <taxon>Actinomycetes</taxon>
        <taxon>Kineosporiales</taxon>
        <taxon>Kineosporiaceae</taxon>
        <taxon>Kineococcus</taxon>
    </lineage>
</organism>
<evidence type="ECO:0000313" key="3">
    <source>
        <dbReference type="Proteomes" id="UP000001116"/>
    </source>
</evidence>
<dbReference type="Pfam" id="PF11706">
    <property type="entry name" value="zf-CGNR"/>
    <property type="match status" value="1"/>
</dbReference>
<protein>
    <recommendedName>
        <fullName evidence="1">Zinc finger CGNR domain-containing protein</fullName>
    </recommendedName>
</protein>
<dbReference type="AlphaFoldDB" id="A6WBH4"/>
<dbReference type="InterPro" id="IPR021005">
    <property type="entry name" value="Znf_CGNR"/>
</dbReference>
<proteinExistence type="predicted"/>
<dbReference type="InterPro" id="IPR023286">
    <property type="entry name" value="ABATE_dom_sf"/>
</dbReference>
<evidence type="ECO:0000313" key="2">
    <source>
        <dbReference type="EMBL" id="ABS04163.1"/>
    </source>
</evidence>
<dbReference type="STRING" id="266940.Krad_2691"/>
<reference evidence="3" key="1">
    <citation type="journal article" date="2008" name="PLoS ONE">
        <title>Survival in nuclear waste, extreme resistance, and potential applications gleaned from the genome sequence of Kineococcus radiotolerans SRS30216.</title>
        <authorList>
            <person name="Bagwell C.E."/>
            <person name="Bhat S."/>
            <person name="Hawkins G.M."/>
            <person name="Smith B.W."/>
            <person name="Biswas T."/>
            <person name="Hoover T.R."/>
            <person name="Saunders E."/>
            <person name="Han C.S."/>
            <person name="Tsodikov O.V."/>
            <person name="Shimkets L.J."/>
        </authorList>
    </citation>
    <scope>NUCLEOTIDE SEQUENCE [LARGE SCALE GENOMIC DNA]</scope>
    <source>
        <strain evidence="3">ATCC BAA-149 / DSM 14245 / SRS30216</strain>
    </source>
</reference>
<dbReference type="KEGG" id="kra:Krad_2691"/>
<keyword evidence="3" id="KW-1185">Reference proteome</keyword>
<dbReference type="RefSeq" id="WP_012087600.1">
    <property type="nucleotide sequence ID" value="NC_009664.2"/>
</dbReference>
<dbReference type="PANTHER" id="PTHR35525:SF3">
    <property type="entry name" value="BLL6575 PROTEIN"/>
    <property type="match status" value="1"/>
</dbReference>
<dbReference type="EMBL" id="CP000750">
    <property type="protein sequence ID" value="ABS04163.1"/>
    <property type="molecule type" value="Genomic_DNA"/>
</dbReference>
<dbReference type="PANTHER" id="PTHR35525">
    <property type="entry name" value="BLL6575 PROTEIN"/>
    <property type="match status" value="1"/>
</dbReference>
<dbReference type="InterPro" id="IPR010852">
    <property type="entry name" value="ABATE"/>
</dbReference>
<sequence>MHGAGDLDLVEQFLNTLDQRAFTRHGREHTAADELTSLEALTAWLQARDLASADTALHPRDLDTAVALRTALRDVLGDASTSAPLRAPREPALSRVDPTPAENLLARFPLRLVPDPPGRLRLAAATGVAGLDVIVETVAASAATGRWARLKLCAAPDCRWAFHDTSRSGAGRWCSMEICGNRHKTRTYRQRRSG</sequence>
<feature type="domain" description="Zinc finger CGNR" evidence="1">
    <location>
        <begin position="149"/>
        <end position="192"/>
    </location>
</feature>
<evidence type="ECO:0000259" key="1">
    <source>
        <dbReference type="Pfam" id="PF11706"/>
    </source>
</evidence>
<dbReference type="Pfam" id="PF07336">
    <property type="entry name" value="ABATE"/>
    <property type="match status" value="1"/>
</dbReference>
<dbReference type="HOGENOM" id="CLU_087298_0_0_11"/>
<accession>A6WBH4</accession>
<dbReference type="eggNOG" id="COG5516">
    <property type="taxonomic scope" value="Bacteria"/>
</dbReference>
<dbReference type="OrthoDB" id="123307at2"/>
<name>A6WBH4_KINRD</name>
<gene>
    <name evidence="2" type="ordered locus">Krad_2691</name>
</gene>
<dbReference type="SUPFAM" id="SSF160904">
    <property type="entry name" value="Jann2411-like"/>
    <property type="match status" value="1"/>
</dbReference>
<dbReference type="Proteomes" id="UP000001116">
    <property type="component" value="Chromosome"/>
</dbReference>